<evidence type="ECO:0000313" key="3">
    <source>
        <dbReference type="Proteomes" id="UP000612585"/>
    </source>
</evidence>
<accession>A0A8J4E295</accession>
<evidence type="ECO:0000256" key="1">
    <source>
        <dbReference type="SAM" id="SignalP"/>
    </source>
</evidence>
<evidence type="ECO:0008006" key="4">
    <source>
        <dbReference type="Google" id="ProtNLM"/>
    </source>
</evidence>
<feature type="signal peptide" evidence="1">
    <location>
        <begin position="1"/>
        <end position="19"/>
    </location>
</feature>
<proteinExistence type="predicted"/>
<reference evidence="2" key="1">
    <citation type="submission" date="2021-01" db="EMBL/GenBank/DDBJ databases">
        <title>Whole genome shotgun sequence of Virgisporangium aurantiacum NBRC 16421.</title>
        <authorList>
            <person name="Komaki H."/>
            <person name="Tamura T."/>
        </authorList>
    </citation>
    <scope>NUCLEOTIDE SEQUENCE</scope>
    <source>
        <strain evidence="2">NBRC 16421</strain>
    </source>
</reference>
<evidence type="ECO:0000313" key="2">
    <source>
        <dbReference type="EMBL" id="GIJ56802.1"/>
    </source>
</evidence>
<keyword evidence="3" id="KW-1185">Reference proteome</keyword>
<dbReference type="EMBL" id="BOPG01000027">
    <property type="protein sequence ID" value="GIJ56802.1"/>
    <property type="molecule type" value="Genomic_DNA"/>
</dbReference>
<name>A0A8J4E295_9ACTN</name>
<gene>
    <name evidence="2" type="ORF">Vau01_043180</name>
</gene>
<dbReference type="RefSeq" id="WP_203995708.1">
    <property type="nucleotide sequence ID" value="NZ_BOPG01000027.1"/>
</dbReference>
<dbReference type="Pfam" id="PF03995">
    <property type="entry name" value="Inhibitor_I36"/>
    <property type="match status" value="1"/>
</dbReference>
<protein>
    <recommendedName>
        <fullName evidence="4">Peptidase inhibitor family I36</fullName>
    </recommendedName>
</protein>
<feature type="chain" id="PRO_5039480372" description="Peptidase inhibitor family I36" evidence="1">
    <location>
        <begin position="20"/>
        <end position="133"/>
    </location>
</feature>
<dbReference type="AlphaFoldDB" id="A0A8J4E295"/>
<comment type="caution">
    <text evidence="2">The sequence shown here is derived from an EMBL/GenBank/DDBJ whole genome shotgun (WGS) entry which is preliminary data.</text>
</comment>
<organism evidence="2 3">
    <name type="scientific">Virgisporangium aurantiacum</name>
    <dbReference type="NCBI Taxonomy" id="175570"/>
    <lineage>
        <taxon>Bacteria</taxon>
        <taxon>Bacillati</taxon>
        <taxon>Actinomycetota</taxon>
        <taxon>Actinomycetes</taxon>
        <taxon>Micromonosporales</taxon>
        <taxon>Micromonosporaceae</taxon>
        <taxon>Virgisporangium</taxon>
    </lineage>
</organism>
<sequence length="133" mass="14252">MRKKTLMALMFSATLAVSAAVSPMAAAHASEAPQDAGSAGIAMKISTKGLADCPIDHICVWENTNFSGRMGAFPPVFTGECRTFSIGYLSAYNRTVWRERLWRSSSCTGGNVIIYPGGQLILANRSYSVGAWP</sequence>
<dbReference type="Proteomes" id="UP000612585">
    <property type="component" value="Unassembled WGS sequence"/>
</dbReference>
<keyword evidence="1" id="KW-0732">Signal</keyword>